<keyword evidence="6" id="KW-1185">Reference proteome</keyword>
<dbReference type="PANTHER" id="PTHR47151">
    <property type="entry name" value="LEU/ILE/VAL-BINDING ABC TRANSPORTER SUBUNIT"/>
    <property type="match status" value="1"/>
</dbReference>
<dbReference type="Pfam" id="PF13458">
    <property type="entry name" value="Peripla_BP_6"/>
    <property type="match status" value="1"/>
</dbReference>
<protein>
    <submittedName>
        <fullName evidence="5">Branched chain amino acid ABC transporter substrate-binding protein</fullName>
    </submittedName>
</protein>
<comment type="caution">
    <text evidence="5">The sequence shown here is derived from an EMBL/GenBank/DDBJ whole genome shotgun (WGS) entry which is preliminary data.</text>
</comment>
<evidence type="ECO:0000256" key="1">
    <source>
        <dbReference type="ARBA" id="ARBA00010062"/>
    </source>
</evidence>
<dbReference type="EMBL" id="BPMK01000007">
    <property type="protein sequence ID" value="GIZ51852.1"/>
    <property type="molecule type" value="Genomic_DNA"/>
</dbReference>
<dbReference type="InterPro" id="IPR028081">
    <property type="entry name" value="Leu-bd"/>
</dbReference>
<keyword evidence="2 3" id="KW-0732">Signal</keyword>
<proteinExistence type="inferred from homology"/>
<evidence type="ECO:0000259" key="4">
    <source>
        <dbReference type="Pfam" id="PF13458"/>
    </source>
</evidence>
<gene>
    <name evidence="5" type="ORF">NCCP691_18660</name>
</gene>
<dbReference type="Proteomes" id="UP000887222">
    <property type="component" value="Unassembled WGS sequence"/>
</dbReference>
<reference evidence="5 6" key="1">
    <citation type="journal article" date="2022" name="Int. J. Syst. Evol. Microbiol.">
        <title>Noviherbaspirillum aridicola sp. nov., isolated from an arid soil in Pakistan.</title>
        <authorList>
            <person name="Khan I.U."/>
            <person name="Saqib M."/>
            <person name="Amin A."/>
            <person name="Hussain F."/>
            <person name="Li L."/>
            <person name="Liu Y.H."/>
            <person name="Fang B.Z."/>
            <person name="Ahmed I."/>
            <person name="Li W.J."/>
        </authorList>
    </citation>
    <scope>NUCLEOTIDE SEQUENCE [LARGE SCALE GENOMIC DNA]</scope>
    <source>
        <strain evidence="5 6">NCCP-691</strain>
    </source>
</reference>
<feature type="chain" id="PRO_5045755801" evidence="3">
    <location>
        <begin position="22"/>
        <end position="374"/>
    </location>
</feature>
<evidence type="ECO:0000256" key="3">
    <source>
        <dbReference type="SAM" id="SignalP"/>
    </source>
</evidence>
<accession>A0ABQ4Q3T2</accession>
<evidence type="ECO:0000313" key="5">
    <source>
        <dbReference type="EMBL" id="GIZ51852.1"/>
    </source>
</evidence>
<dbReference type="RefSeq" id="WP_220808012.1">
    <property type="nucleotide sequence ID" value="NZ_BPMK01000007.1"/>
</dbReference>
<name>A0ABQ4Q3T2_9BURK</name>
<comment type="similarity">
    <text evidence="1">Belongs to the leucine-binding protein family.</text>
</comment>
<feature type="domain" description="Leucine-binding protein" evidence="4">
    <location>
        <begin position="26"/>
        <end position="366"/>
    </location>
</feature>
<dbReference type="PANTHER" id="PTHR47151:SF2">
    <property type="entry name" value="AMINO ACID BINDING PROTEIN"/>
    <property type="match status" value="1"/>
</dbReference>
<evidence type="ECO:0000313" key="6">
    <source>
        <dbReference type="Proteomes" id="UP000887222"/>
    </source>
</evidence>
<evidence type="ECO:0000256" key="2">
    <source>
        <dbReference type="ARBA" id="ARBA00022729"/>
    </source>
</evidence>
<feature type="signal peptide" evidence="3">
    <location>
        <begin position="1"/>
        <end position="21"/>
    </location>
</feature>
<dbReference type="InterPro" id="IPR028082">
    <property type="entry name" value="Peripla_BP_I"/>
</dbReference>
<dbReference type="SUPFAM" id="SSF53822">
    <property type="entry name" value="Periplasmic binding protein-like I"/>
    <property type="match status" value="1"/>
</dbReference>
<dbReference type="CDD" id="cd06342">
    <property type="entry name" value="PBP1_ABC_LIVBP-like"/>
    <property type="match status" value="1"/>
</dbReference>
<organism evidence="5 6">
    <name type="scientific">Noviherbaspirillum aridicola</name>
    <dbReference type="NCBI Taxonomy" id="2849687"/>
    <lineage>
        <taxon>Bacteria</taxon>
        <taxon>Pseudomonadati</taxon>
        <taxon>Pseudomonadota</taxon>
        <taxon>Betaproteobacteria</taxon>
        <taxon>Burkholderiales</taxon>
        <taxon>Oxalobacteraceae</taxon>
        <taxon>Noviherbaspirillum</taxon>
    </lineage>
</organism>
<dbReference type="Gene3D" id="3.40.50.2300">
    <property type="match status" value="2"/>
</dbReference>
<sequence length="374" mass="39037">MQMNKMMAALALLGMAGAALAQETVVKIGHSGPLSGAQSFAGKDNENGARMAIDELNAKPITVGGKKIKFELVSEDDQGDPKSGVNAAQKLVDSGVRFVVGPYNSGVAIPASRVYSDAGAIVATVGSNPKITEQGYKGLYRINASDTQLGSKMALYAAKELKLKTVAVIDDRTAYGQGVAEEFKKQARASGLTVAGHEFTNDKASDFTAILTSLKAKKVEAVFLGGYAPQGGPMARQMKQLGINARLLGGDTICAAEMGKLGGDAVGENVLCAQGGAILDKAASGPEFKANYKKRFNKDPDVYAASFYDGVMLYADAMKKADSVEPAKVNAAIAKGEFKGVAGTYAFDEKGNMKSSPVTIFTFKGGQPVPVTSY</sequence>